<dbReference type="AlphaFoldDB" id="A0A5R9GAX8"/>
<dbReference type="Proteomes" id="UP000309676">
    <property type="component" value="Unassembled WGS sequence"/>
</dbReference>
<keyword evidence="13" id="KW-1185">Reference proteome</keyword>
<comment type="caution">
    <text evidence="12">The sequence shown here is derived from an EMBL/GenBank/DDBJ whole genome shotgun (WGS) entry which is preliminary data.</text>
</comment>
<dbReference type="CDD" id="cd06225">
    <property type="entry name" value="HAMP"/>
    <property type="match status" value="1"/>
</dbReference>
<dbReference type="InterPro" id="IPR004089">
    <property type="entry name" value="MCPsignal_dom"/>
</dbReference>
<dbReference type="Pfam" id="PF17200">
    <property type="entry name" value="sCache_2"/>
    <property type="match status" value="1"/>
</dbReference>
<dbReference type="RefSeq" id="WP_138193121.1">
    <property type="nucleotide sequence ID" value="NZ_VCIW01000003.1"/>
</dbReference>
<keyword evidence="3 9" id="KW-0812">Transmembrane</keyword>
<dbReference type="PROSITE" id="PS50885">
    <property type="entry name" value="HAMP"/>
    <property type="match status" value="1"/>
</dbReference>
<dbReference type="PANTHER" id="PTHR32089">
    <property type="entry name" value="METHYL-ACCEPTING CHEMOTAXIS PROTEIN MCPB"/>
    <property type="match status" value="1"/>
</dbReference>
<dbReference type="PANTHER" id="PTHR32089:SF112">
    <property type="entry name" value="LYSOZYME-LIKE PROTEIN-RELATED"/>
    <property type="match status" value="1"/>
</dbReference>
<sequence>MQALRPRFSLRWKLLIVSFLLMAVPTLMLGTIVFRTSTTETDAMLEDSLKNNVRLVVETIGLLDTQAKSGLLPLEQAQSQLKDMLLGAYRTDGTRPINKNIDLGANGYFFVLADDGTAVAHPKREGQSLWEERSSDGFFFIQDLIAKAQNGGGFTEYAWPLPGEGVTEEAMKITYAEKDPYWGWIVSAGSYIQDFNEGQQRIEKAIAVTVAVALVVGLVATVAFAYYVTSPISLVSARLRRIAQGELNAPPLRVKRRDESGLLAEDTNTMAAHLRTLVSEVSSGAASVLDASHQLAASAGQSAQATRGVTQSIANIAHGVDSQSAAAAQSARAMEEMTSGIQRIAETSAVAYDSSVQATSSASSGVEAVERAVRQIEQAVGAVRELSSTIHGLERRSEEIATILELISDIARQTNLLSLNASIEAARAGEHGRGFGVVAGEIKKLAEQSDRSTDDIRQVIEKIRGDIQYCVASMTASEREVQESAELVVRTGEAFRTIDAAARRALGQVEETTAASEQMSAGSEEIAASIQEIADISSKSAAATQEISTASQEQLAVMESMEQSARSLAELARQLKDASSRFRL</sequence>
<evidence type="ECO:0000256" key="7">
    <source>
        <dbReference type="ARBA" id="ARBA00029447"/>
    </source>
</evidence>
<evidence type="ECO:0000259" key="11">
    <source>
        <dbReference type="PROSITE" id="PS50885"/>
    </source>
</evidence>
<dbReference type="GO" id="GO:0006935">
    <property type="term" value="P:chemotaxis"/>
    <property type="evidence" value="ECO:0007669"/>
    <property type="project" value="InterPro"/>
</dbReference>
<keyword evidence="6 8" id="KW-0807">Transducer</keyword>
<evidence type="ECO:0000256" key="3">
    <source>
        <dbReference type="ARBA" id="ARBA00022692"/>
    </source>
</evidence>
<dbReference type="Gene3D" id="6.10.340.10">
    <property type="match status" value="1"/>
</dbReference>
<comment type="similarity">
    <text evidence="7">Belongs to the methyl-accepting chemotaxis (MCP) protein family.</text>
</comment>
<evidence type="ECO:0000256" key="8">
    <source>
        <dbReference type="PROSITE-ProRule" id="PRU00284"/>
    </source>
</evidence>
<evidence type="ECO:0000259" key="10">
    <source>
        <dbReference type="PROSITE" id="PS50111"/>
    </source>
</evidence>
<evidence type="ECO:0000256" key="6">
    <source>
        <dbReference type="ARBA" id="ARBA00023224"/>
    </source>
</evidence>
<keyword evidence="4 9" id="KW-1133">Transmembrane helix</keyword>
<name>A0A5R9GAX8_9BACL</name>
<dbReference type="PRINTS" id="PR00260">
    <property type="entry name" value="CHEMTRNSDUCR"/>
</dbReference>
<comment type="subcellular location">
    <subcellularLocation>
        <location evidence="1">Cell membrane</location>
        <topology evidence="1">Multi-pass membrane protein</topology>
    </subcellularLocation>
</comment>
<accession>A0A5R9GAX8</accession>
<dbReference type="SMART" id="SM00283">
    <property type="entry name" value="MA"/>
    <property type="match status" value="1"/>
</dbReference>
<organism evidence="12 13">
    <name type="scientific">Paenibacillus antri</name>
    <dbReference type="NCBI Taxonomy" id="2582848"/>
    <lineage>
        <taxon>Bacteria</taxon>
        <taxon>Bacillati</taxon>
        <taxon>Bacillota</taxon>
        <taxon>Bacilli</taxon>
        <taxon>Bacillales</taxon>
        <taxon>Paenibacillaceae</taxon>
        <taxon>Paenibacillus</taxon>
    </lineage>
</organism>
<proteinExistence type="inferred from homology"/>
<reference evidence="12 13" key="1">
    <citation type="submission" date="2019-05" db="EMBL/GenBank/DDBJ databases">
        <authorList>
            <person name="Narsing Rao M.P."/>
            <person name="Li W.J."/>
        </authorList>
    </citation>
    <scope>NUCLEOTIDE SEQUENCE [LARGE SCALE GENOMIC DNA]</scope>
    <source>
        <strain evidence="12 13">SYSU_K30003</strain>
    </source>
</reference>
<evidence type="ECO:0000313" key="12">
    <source>
        <dbReference type="EMBL" id="TLS52881.1"/>
    </source>
</evidence>
<protein>
    <submittedName>
        <fullName evidence="12">HAMP domain-containing protein</fullName>
    </submittedName>
</protein>
<evidence type="ECO:0000256" key="2">
    <source>
        <dbReference type="ARBA" id="ARBA00022475"/>
    </source>
</evidence>
<evidence type="ECO:0000313" key="13">
    <source>
        <dbReference type="Proteomes" id="UP000309676"/>
    </source>
</evidence>
<dbReference type="InterPro" id="IPR003660">
    <property type="entry name" value="HAMP_dom"/>
</dbReference>
<dbReference type="PROSITE" id="PS50111">
    <property type="entry name" value="CHEMOTAXIS_TRANSDUC_2"/>
    <property type="match status" value="1"/>
</dbReference>
<dbReference type="SMART" id="SM01049">
    <property type="entry name" value="Cache_2"/>
    <property type="match status" value="1"/>
</dbReference>
<dbReference type="CDD" id="cd11386">
    <property type="entry name" value="MCP_signal"/>
    <property type="match status" value="1"/>
</dbReference>
<dbReference type="SUPFAM" id="SSF58104">
    <property type="entry name" value="Methyl-accepting chemotaxis protein (MCP) signaling domain"/>
    <property type="match status" value="1"/>
</dbReference>
<dbReference type="Gene3D" id="1.10.287.950">
    <property type="entry name" value="Methyl-accepting chemotaxis protein"/>
    <property type="match status" value="1"/>
</dbReference>
<feature type="domain" description="Methyl-accepting transducer" evidence="10">
    <location>
        <begin position="298"/>
        <end position="534"/>
    </location>
</feature>
<gene>
    <name evidence="12" type="ORF">FE782_05765</name>
</gene>
<evidence type="ECO:0000256" key="4">
    <source>
        <dbReference type="ARBA" id="ARBA00022989"/>
    </source>
</evidence>
<dbReference type="OrthoDB" id="9810264at2"/>
<dbReference type="InterPro" id="IPR004090">
    <property type="entry name" value="Chemotax_Me-accpt_rcpt"/>
</dbReference>
<feature type="transmembrane region" description="Helical" evidence="9">
    <location>
        <begin position="12"/>
        <end position="34"/>
    </location>
</feature>
<dbReference type="EMBL" id="VCIW01000003">
    <property type="protein sequence ID" value="TLS52881.1"/>
    <property type="molecule type" value="Genomic_DNA"/>
</dbReference>
<dbReference type="GO" id="GO:0004888">
    <property type="term" value="F:transmembrane signaling receptor activity"/>
    <property type="evidence" value="ECO:0007669"/>
    <property type="project" value="InterPro"/>
</dbReference>
<dbReference type="Pfam" id="PF00015">
    <property type="entry name" value="MCPsignal"/>
    <property type="match status" value="1"/>
</dbReference>
<evidence type="ECO:0000256" key="9">
    <source>
        <dbReference type="SAM" id="Phobius"/>
    </source>
</evidence>
<evidence type="ECO:0000256" key="1">
    <source>
        <dbReference type="ARBA" id="ARBA00004651"/>
    </source>
</evidence>
<dbReference type="Gene3D" id="3.30.450.20">
    <property type="entry name" value="PAS domain"/>
    <property type="match status" value="1"/>
</dbReference>
<keyword evidence="5 9" id="KW-0472">Membrane</keyword>
<dbReference type="GO" id="GO:0005886">
    <property type="term" value="C:plasma membrane"/>
    <property type="evidence" value="ECO:0007669"/>
    <property type="project" value="UniProtKB-SubCell"/>
</dbReference>
<keyword evidence="2" id="KW-1003">Cell membrane</keyword>
<feature type="transmembrane region" description="Helical" evidence="9">
    <location>
        <begin position="205"/>
        <end position="228"/>
    </location>
</feature>
<dbReference type="GO" id="GO:0007165">
    <property type="term" value="P:signal transduction"/>
    <property type="evidence" value="ECO:0007669"/>
    <property type="project" value="UniProtKB-KW"/>
</dbReference>
<evidence type="ECO:0000256" key="5">
    <source>
        <dbReference type="ARBA" id="ARBA00023136"/>
    </source>
</evidence>
<dbReference type="InterPro" id="IPR033480">
    <property type="entry name" value="sCache_2"/>
</dbReference>
<feature type="domain" description="HAMP" evidence="11">
    <location>
        <begin position="226"/>
        <end position="279"/>
    </location>
</feature>